<feature type="domain" description="EAL" evidence="1">
    <location>
        <begin position="1"/>
        <end position="141"/>
    </location>
</feature>
<protein>
    <submittedName>
        <fullName evidence="2">EAL domain-containing protein</fullName>
    </submittedName>
</protein>
<accession>A0A858ZWA9</accession>
<dbReference type="GO" id="GO:0071111">
    <property type="term" value="F:cyclic-guanylate-specific phosphodiesterase activity"/>
    <property type="evidence" value="ECO:0007669"/>
    <property type="project" value="InterPro"/>
</dbReference>
<dbReference type="Pfam" id="PF00563">
    <property type="entry name" value="EAL"/>
    <property type="match status" value="1"/>
</dbReference>
<reference evidence="2 3" key="1">
    <citation type="submission" date="2020-05" db="EMBL/GenBank/DDBJ databases">
        <title>Complete genome sequence of Alicycliphilus denitrificans DP3.</title>
        <authorList>
            <person name="Chen X."/>
        </authorList>
    </citation>
    <scope>NUCLEOTIDE SEQUENCE [LARGE SCALE GENOMIC DNA]</scope>
    <source>
        <strain evidence="2 3">DP3</strain>
    </source>
</reference>
<dbReference type="EMBL" id="CP051298">
    <property type="protein sequence ID" value="QKD44993.1"/>
    <property type="molecule type" value="Genomic_DNA"/>
</dbReference>
<dbReference type="PROSITE" id="PS50883">
    <property type="entry name" value="EAL"/>
    <property type="match status" value="1"/>
</dbReference>
<dbReference type="Proteomes" id="UP000500755">
    <property type="component" value="Chromosome"/>
</dbReference>
<dbReference type="Gene3D" id="3.20.20.450">
    <property type="entry name" value="EAL domain"/>
    <property type="match status" value="1"/>
</dbReference>
<dbReference type="InterPro" id="IPR050706">
    <property type="entry name" value="Cyclic-di-GMP_PDE-like"/>
</dbReference>
<dbReference type="PANTHER" id="PTHR33121">
    <property type="entry name" value="CYCLIC DI-GMP PHOSPHODIESTERASE PDEF"/>
    <property type="match status" value="1"/>
</dbReference>
<sequence>MQRLPLQGRRDVLFELTEHLPLDGVMELSAAVAGLRTQGFGLALDDTGCGFADLDTARVLRPDIAKLCITVVRHAGLGTLLDADIAGSVAQLHQLGCRVLAEGVETQAQHDALCACGVELAQGWLYGRPAAADDVLPPVLA</sequence>
<dbReference type="AlphaFoldDB" id="A0A858ZWA9"/>
<name>A0A858ZWA9_9BURK</name>
<gene>
    <name evidence="2" type="ORF">HF896_15885</name>
</gene>
<dbReference type="InterPro" id="IPR035919">
    <property type="entry name" value="EAL_sf"/>
</dbReference>
<organism evidence="2 3">
    <name type="scientific">Alicycliphilus denitrificans</name>
    <dbReference type="NCBI Taxonomy" id="179636"/>
    <lineage>
        <taxon>Bacteria</taxon>
        <taxon>Pseudomonadati</taxon>
        <taxon>Pseudomonadota</taxon>
        <taxon>Betaproteobacteria</taxon>
        <taxon>Burkholderiales</taxon>
        <taxon>Comamonadaceae</taxon>
        <taxon>Alicycliphilus</taxon>
    </lineage>
</organism>
<evidence type="ECO:0000313" key="3">
    <source>
        <dbReference type="Proteomes" id="UP000500755"/>
    </source>
</evidence>
<dbReference type="PANTHER" id="PTHR33121:SF76">
    <property type="entry name" value="SIGNALING PROTEIN"/>
    <property type="match status" value="1"/>
</dbReference>
<dbReference type="SUPFAM" id="SSF141868">
    <property type="entry name" value="EAL domain-like"/>
    <property type="match status" value="1"/>
</dbReference>
<dbReference type="CDD" id="cd01948">
    <property type="entry name" value="EAL"/>
    <property type="match status" value="1"/>
</dbReference>
<dbReference type="RefSeq" id="WP_049787096.1">
    <property type="nucleotide sequence ID" value="NZ_CP051298.1"/>
</dbReference>
<evidence type="ECO:0000313" key="2">
    <source>
        <dbReference type="EMBL" id="QKD44993.1"/>
    </source>
</evidence>
<proteinExistence type="predicted"/>
<dbReference type="InterPro" id="IPR001633">
    <property type="entry name" value="EAL_dom"/>
</dbReference>
<evidence type="ECO:0000259" key="1">
    <source>
        <dbReference type="PROSITE" id="PS50883"/>
    </source>
</evidence>